<sequence length="106" mass="11579">MRDVRQVPLEEVPEGAELAAEVLDDEGRCLLGAGAFLGRDVIEGLARRGVRAVSIYVEAELDEAGLAARREAVAERVAHLFRGLPEDGAAGELRRAVLAYRQERLR</sequence>
<accession>A0A3N1Y1M2</accession>
<proteinExistence type="predicted"/>
<dbReference type="RefSeq" id="WP_170165099.1">
    <property type="nucleotide sequence ID" value="NZ_RJVI01000002.1"/>
</dbReference>
<keyword evidence="2" id="KW-1185">Reference proteome</keyword>
<organism evidence="1 2">
    <name type="scientific">Inmirania thermothiophila</name>
    <dbReference type="NCBI Taxonomy" id="1750597"/>
    <lineage>
        <taxon>Bacteria</taxon>
        <taxon>Pseudomonadati</taxon>
        <taxon>Pseudomonadota</taxon>
        <taxon>Gammaproteobacteria</taxon>
        <taxon>Chromatiales</taxon>
        <taxon>Ectothiorhodospiraceae</taxon>
        <taxon>Inmirania</taxon>
    </lineage>
</organism>
<protein>
    <submittedName>
        <fullName evidence="1">Uncharacterized protein</fullName>
    </submittedName>
</protein>
<dbReference type="EMBL" id="RJVI01000002">
    <property type="protein sequence ID" value="ROR32715.1"/>
    <property type="molecule type" value="Genomic_DNA"/>
</dbReference>
<dbReference type="AlphaFoldDB" id="A0A3N1Y1M2"/>
<reference evidence="1 2" key="1">
    <citation type="submission" date="2018-11" db="EMBL/GenBank/DDBJ databases">
        <title>Genomic Encyclopedia of Type Strains, Phase IV (KMG-IV): sequencing the most valuable type-strain genomes for metagenomic binning, comparative biology and taxonomic classification.</title>
        <authorList>
            <person name="Goeker M."/>
        </authorList>
    </citation>
    <scope>NUCLEOTIDE SEQUENCE [LARGE SCALE GENOMIC DNA]</scope>
    <source>
        <strain evidence="1 2">DSM 100275</strain>
    </source>
</reference>
<evidence type="ECO:0000313" key="2">
    <source>
        <dbReference type="Proteomes" id="UP000276634"/>
    </source>
</evidence>
<gene>
    <name evidence="1" type="ORF">EDC57_1926</name>
</gene>
<comment type="caution">
    <text evidence="1">The sequence shown here is derived from an EMBL/GenBank/DDBJ whole genome shotgun (WGS) entry which is preliminary data.</text>
</comment>
<evidence type="ECO:0000313" key="1">
    <source>
        <dbReference type="EMBL" id="ROR32715.1"/>
    </source>
</evidence>
<dbReference type="Proteomes" id="UP000276634">
    <property type="component" value="Unassembled WGS sequence"/>
</dbReference>
<name>A0A3N1Y1M2_9GAMM</name>